<dbReference type="GO" id="GO:0019353">
    <property type="term" value="P:protoporphyrinogen IX biosynthetic process from glutamate"/>
    <property type="evidence" value="ECO:0007669"/>
    <property type="project" value="TreeGrafter"/>
</dbReference>
<evidence type="ECO:0000256" key="7">
    <source>
        <dbReference type="ARBA" id="ARBA00047464"/>
    </source>
</evidence>
<dbReference type="FunFam" id="3.40.50.720:FF:000031">
    <property type="entry name" value="Glutamyl-tRNA reductase"/>
    <property type="match status" value="1"/>
</dbReference>
<dbReference type="GO" id="GO:0008883">
    <property type="term" value="F:glutamyl-tRNA reductase activity"/>
    <property type="evidence" value="ECO:0007669"/>
    <property type="project" value="UniProtKB-UniRule"/>
</dbReference>
<dbReference type="UniPathway" id="UPA00251">
    <property type="reaction ID" value="UER00316"/>
</dbReference>
<evidence type="ECO:0000256" key="9">
    <source>
        <dbReference type="HAMAP-Rule" id="MF_00087"/>
    </source>
</evidence>
<dbReference type="GO" id="GO:0050661">
    <property type="term" value="F:NADP binding"/>
    <property type="evidence" value="ECO:0007669"/>
    <property type="project" value="InterPro"/>
</dbReference>
<dbReference type="Pfam" id="PF00745">
    <property type="entry name" value="GlutR_dimer"/>
    <property type="match status" value="1"/>
</dbReference>
<evidence type="ECO:0000259" key="16">
    <source>
        <dbReference type="Pfam" id="PF00745"/>
    </source>
</evidence>
<organism evidence="19 20">
    <name type="scientific">Enhygromyxa salina</name>
    <dbReference type="NCBI Taxonomy" id="215803"/>
    <lineage>
        <taxon>Bacteria</taxon>
        <taxon>Pseudomonadati</taxon>
        <taxon>Myxococcota</taxon>
        <taxon>Polyangia</taxon>
        <taxon>Nannocystales</taxon>
        <taxon>Nannocystaceae</taxon>
        <taxon>Enhygromyxa</taxon>
    </lineage>
</organism>
<name>A0A0C1Z2Z5_9BACT</name>
<dbReference type="CDD" id="cd05213">
    <property type="entry name" value="NAD_bind_Glutamyl_tRNA_reduct"/>
    <property type="match status" value="1"/>
</dbReference>
<dbReference type="AlphaFoldDB" id="A0A0C1Z2Z5"/>
<evidence type="ECO:0000256" key="1">
    <source>
        <dbReference type="ARBA" id="ARBA00005059"/>
    </source>
</evidence>
<evidence type="ECO:0000256" key="5">
    <source>
        <dbReference type="ARBA" id="ARBA00023002"/>
    </source>
</evidence>
<dbReference type="Proteomes" id="UP000031599">
    <property type="component" value="Unassembled WGS sequence"/>
</dbReference>
<feature type="domain" description="Tetrapyrrole biosynthesis glutamyl-tRNA reductase dimerisation" evidence="16">
    <location>
        <begin position="322"/>
        <end position="418"/>
    </location>
</feature>
<gene>
    <name evidence="9" type="primary">hemA</name>
    <name evidence="19" type="ORF">DB30_02302</name>
</gene>
<dbReference type="FunFam" id="3.30.460.30:FF:000001">
    <property type="entry name" value="Glutamyl-tRNA reductase"/>
    <property type="match status" value="1"/>
</dbReference>
<evidence type="ECO:0000256" key="6">
    <source>
        <dbReference type="ARBA" id="ARBA00023244"/>
    </source>
</evidence>
<dbReference type="InterPro" id="IPR018214">
    <property type="entry name" value="GluRdtase_CS"/>
</dbReference>
<feature type="binding site" evidence="9 12">
    <location>
        <begin position="188"/>
        <end position="193"/>
    </location>
    <ligand>
        <name>NADP(+)</name>
        <dbReference type="ChEBI" id="CHEBI:58349"/>
    </ligand>
</feature>
<sequence>MSLFAVGLNHTTAPVDLRERLAVPREQIGDSLADLVKRASLSEVVLLSTCNRVEVYAVQPEAKRPDQILEALASLRGIQGDLVRRHCFVREHDGAARHIFRVAASLESMVVGEPQILGQVKDAWQLARQRQTVGPILDRCLTMAFRGAKRVRSETEVARGGASVASVAVELAHRIFGELRGSTVALIGAGEMARQAAAHLRAAGAEQVLVVNRSAARGQALAEAVGGVAHEWEQLAEVLIRADVVVTSTGATEPIIDPRMMRRIMRKRRGAPIFIVDIAVPRDVDPKVGRLDSVYVYDVDDLQKILNSNMQARGQEAEAAGVVLEQEITAFLHWQRARSLNPVIRDLRTHARSIMDREVDKAIARLGDLDPGQRDAVAALGHAITQKILHRPLKALRESAIQTERDDLSGALRTLFALEEALDSEAGLGDAELEALEDLEDSLGSGEPQQRAQGVDLDLDLDLDDSEDRE</sequence>
<keyword evidence="4 9" id="KW-0521">NADP</keyword>
<dbReference type="InterPro" id="IPR006151">
    <property type="entry name" value="Shikm_DH/Glu-tRNA_Rdtase"/>
</dbReference>
<evidence type="ECO:0000256" key="8">
    <source>
        <dbReference type="ARBA" id="ARBA00068659"/>
    </source>
</evidence>
<feature type="region of interest" description="Disordered" evidence="15">
    <location>
        <begin position="441"/>
        <end position="470"/>
    </location>
</feature>
<evidence type="ECO:0000256" key="15">
    <source>
        <dbReference type="SAM" id="MobiDB-lite"/>
    </source>
</evidence>
<dbReference type="PANTHER" id="PTHR43013">
    <property type="entry name" value="GLUTAMYL-TRNA REDUCTASE"/>
    <property type="match status" value="1"/>
</dbReference>
<dbReference type="PIRSF" id="PIRSF000445">
    <property type="entry name" value="4pyrrol_synth_GluRdtase"/>
    <property type="match status" value="1"/>
</dbReference>
<evidence type="ECO:0000256" key="13">
    <source>
        <dbReference type="PIRSR" id="PIRSR000445-4"/>
    </source>
</evidence>
<dbReference type="SUPFAM" id="SSF51735">
    <property type="entry name" value="NAD(P)-binding Rossmann-fold domains"/>
    <property type="match status" value="1"/>
</dbReference>
<feature type="binding site" evidence="9 11">
    <location>
        <begin position="113"/>
        <end position="115"/>
    </location>
    <ligand>
        <name>substrate</name>
    </ligand>
</feature>
<keyword evidence="5 9" id="KW-0560">Oxidoreductase</keyword>
<evidence type="ECO:0000256" key="4">
    <source>
        <dbReference type="ARBA" id="ARBA00022857"/>
    </source>
</evidence>
<feature type="domain" description="Glutamyl-tRNA reductase N-terminal" evidence="18">
    <location>
        <begin position="6"/>
        <end position="155"/>
    </location>
</feature>
<dbReference type="PROSITE" id="PS00747">
    <property type="entry name" value="GLUTR"/>
    <property type="match status" value="1"/>
</dbReference>
<dbReference type="SUPFAM" id="SSF69075">
    <property type="entry name" value="Glutamyl tRNA-reductase dimerization domain"/>
    <property type="match status" value="1"/>
</dbReference>
<evidence type="ECO:0000256" key="11">
    <source>
        <dbReference type="PIRSR" id="PIRSR000445-2"/>
    </source>
</evidence>
<dbReference type="NCBIfam" id="TIGR01035">
    <property type="entry name" value="hemA"/>
    <property type="match status" value="1"/>
</dbReference>
<feature type="site" description="Important for activity" evidence="9 13">
    <location>
        <position position="98"/>
    </location>
</feature>
<comment type="miscellaneous">
    <text evidence="9">During catalysis, the active site Cys acts as a nucleophile attacking the alpha-carbonyl group of tRNA-bound glutamate with the formation of a thioester intermediate between enzyme and glutamate, and the concomitant release of tRNA(Glu). The thioester intermediate is finally reduced by direct hydride transfer from NADPH, to form the product GSA.</text>
</comment>
<comment type="domain">
    <text evidence="9">Possesses an unusual extended V-shaped dimeric structure with each monomer consisting of three distinct domains arranged along a curved 'spinal' alpha-helix. The N-terminal catalytic domain specifically recognizes the glutamate moiety of the substrate. The second domain is the NADPH-binding domain, and the third C-terminal domain is responsible for dimerization.</text>
</comment>
<dbReference type="PANTHER" id="PTHR43013:SF1">
    <property type="entry name" value="GLUTAMYL-TRNA REDUCTASE"/>
    <property type="match status" value="1"/>
</dbReference>
<dbReference type="InterPro" id="IPR015896">
    <property type="entry name" value="4pyrrol_synth_GluRdtase_dimer"/>
</dbReference>
<dbReference type="SUPFAM" id="SSF69742">
    <property type="entry name" value="Glutamyl tRNA-reductase catalytic, N-terminal domain"/>
    <property type="match status" value="1"/>
</dbReference>
<feature type="binding site" evidence="9 11">
    <location>
        <position position="119"/>
    </location>
    <ligand>
        <name>substrate</name>
    </ligand>
</feature>
<proteinExistence type="inferred from homology"/>
<evidence type="ECO:0000256" key="2">
    <source>
        <dbReference type="ARBA" id="ARBA00005916"/>
    </source>
</evidence>
<evidence type="ECO:0000313" key="20">
    <source>
        <dbReference type="Proteomes" id="UP000031599"/>
    </source>
</evidence>
<comment type="pathway">
    <text evidence="1 9 14">Porphyrin-containing compound metabolism; protoporphyrin-IX biosynthesis; 5-aminolevulinate from L-glutamyl-tRNA(Glu): step 1/2.</text>
</comment>
<dbReference type="InterPro" id="IPR015895">
    <property type="entry name" value="4pyrrol_synth_GluRdtase_N"/>
</dbReference>
<comment type="similarity">
    <text evidence="2 9 14">Belongs to the glutamyl-tRNA reductase family.</text>
</comment>
<dbReference type="EMBL" id="JMCC02000165">
    <property type="protein sequence ID" value="KIG11919.1"/>
    <property type="molecule type" value="Genomic_DNA"/>
</dbReference>
<dbReference type="RefSeq" id="WP_052558848.1">
    <property type="nucleotide sequence ID" value="NZ_JMCC02000165.1"/>
</dbReference>
<comment type="function">
    <text evidence="9">Catalyzes the NADPH-dependent reduction of glutamyl-tRNA(Glu) to glutamate 1-semialdehyde (GSA).</text>
</comment>
<feature type="domain" description="Quinate/shikimate 5-dehydrogenase/glutamyl-tRNA reductase" evidence="17">
    <location>
        <begin position="170"/>
        <end position="305"/>
    </location>
</feature>
<evidence type="ECO:0000256" key="10">
    <source>
        <dbReference type="PIRSR" id="PIRSR000445-1"/>
    </source>
</evidence>
<feature type="compositionally biased region" description="Acidic residues" evidence="15">
    <location>
        <begin position="457"/>
        <end position="470"/>
    </location>
</feature>
<evidence type="ECO:0000256" key="12">
    <source>
        <dbReference type="PIRSR" id="PIRSR000445-3"/>
    </source>
</evidence>
<dbReference type="EC" id="1.2.1.70" evidence="3 9"/>
<evidence type="ECO:0000259" key="17">
    <source>
        <dbReference type="Pfam" id="PF01488"/>
    </source>
</evidence>
<feature type="active site" description="Nucleophile" evidence="9 10">
    <location>
        <position position="50"/>
    </location>
</feature>
<dbReference type="Pfam" id="PF05201">
    <property type="entry name" value="GlutR_N"/>
    <property type="match status" value="1"/>
</dbReference>
<evidence type="ECO:0000256" key="3">
    <source>
        <dbReference type="ARBA" id="ARBA00012970"/>
    </source>
</evidence>
<dbReference type="InterPro" id="IPR036343">
    <property type="entry name" value="GluRdtase_N_sf"/>
</dbReference>
<keyword evidence="6 9" id="KW-0627">Porphyrin biosynthesis</keyword>
<dbReference type="InterPro" id="IPR000343">
    <property type="entry name" value="4pyrrol_synth_GluRdtase"/>
</dbReference>
<protein>
    <recommendedName>
        <fullName evidence="8 9">Glutamyl-tRNA reductase</fullName>
        <shortName evidence="9">GluTR</shortName>
        <ecNumber evidence="3 9">1.2.1.70</ecNumber>
    </recommendedName>
</protein>
<evidence type="ECO:0000259" key="18">
    <source>
        <dbReference type="Pfam" id="PF05201"/>
    </source>
</evidence>
<feature type="binding site" evidence="9 11">
    <location>
        <begin position="49"/>
        <end position="52"/>
    </location>
    <ligand>
        <name>substrate</name>
    </ligand>
</feature>
<reference evidence="19 20" key="1">
    <citation type="submission" date="2014-12" db="EMBL/GenBank/DDBJ databases">
        <title>Genome assembly of Enhygromyxa salina DSM 15201.</title>
        <authorList>
            <person name="Sharma G."/>
            <person name="Subramanian S."/>
        </authorList>
    </citation>
    <scope>NUCLEOTIDE SEQUENCE [LARGE SCALE GENOMIC DNA]</scope>
    <source>
        <strain evidence="19 20">DSM 15201</strain>
    </source>
</reference>
<dbReference type="InterPro" id="IPR036453">
    <property type="entry name" value="GluRdtase_dimer_dom_sf"/>
</dbReference>
<feature type="binding site" evidence="9 11">
    <location>
        <position position="108"/>
    </location>
    <ligand>
        <name>substrate</name>
    </ligand>
</feature>
<dbReference type="Gene3D" id="3.40.50.720">
    <property type="entry name" value="NAD(P)-binding Rossmann-like Domain"/>
    <property type="match status" value="1"/>
</dbReference>
<dbReference type="HAMAP" id="MF_00087">
    <property type="entry name" value="Glu_tRNA_reductase"/>
    <property type="match status" value="1"/>
</dbReference>
<evidence type="ECO:0000256" key="14">
    <source>
        <dbReference type="RuleBase" id="RU000584"/>
    </source>
</evidence>
<dbReference type="Pfam" id="PF01488">
    <property type="entry name" value="Shikimate_DH"/>
    <property type="match status" value="1"/>
</dbReference>
<accession>A0A0C1Z2Z5</accession>
<dbReference type="Gene3D" id="3.30.460.30">
    <property type="entry name" value="Glutamyl-tRNA reductase, N-terminal domain"/>
    <property type="match status" value="1"/>
</dbReference>
<comment type="catalytic activity">
    <reaction evidence="7 9 14">
        <text>(S)-4-amino-5-oxopentanoate + tRNA(Glu) + NADP(+) = L-glutamyl-tRNA(Glu) + NADPH + H(+)</text>
        <dbReference type="Rhea" id="RHEA:12344"/>
        <dbReference type="Rhea" id="RHEA-COMP:9663"/>
        <dbReference type="Rhea" id="RHEA-COMP:9680"/>
        <dbReference type="ChEBI" id="CHEBI:15378"/>
        <dbReference type="ChEBI" id="CHEBI:57501"/>
        <dbReference type="ChEBI" id="CHEBI:57783"/>
        <dbReference type="ChEBI" id="CHEBI:58349"/>
        <dbReference type="ChEBI" id="CHEBI:78442"/>
        <dbReference type="ChEBI" id="CHEBI:78520"/>
        <dbReference type="EC" id="1.2.1.70"/>
    </reaction>
</comment>
<evidence type="ECO:0000313" key="19">
    <source>
        <dbReference type="EMBL" id="KIG11919.1"/>
    </source>
</evidence>
<comment type="caution">
    <text evidence="19">The sequence shown here is derived from an EMBL/GenBank/DDBJ whole genome shotgun (WGS) entry which is preliminary data.</text>
</comment>
<comment type="subunit">
    <text evidence="9">Homodimer.</text>
</comment>
<dbReference type="InterPro" id="IPR036291">
    <property type="entry name" value="NAD(P)-bd_dom_sf"/>
</dbReference>